<evidence type="ECO:0000313" key="2">
    <source>
        <dbReference type="EMBL" id="KPV74619.1"/>
    </source>
</evidence>
<feature type="region of interest" description="Disordered" evidence="1">
    <location>
        <begin position="279"/>
        <end position="307"/>
    </location>
</feature>
<dbReference type="GeneID" id="28977352"/>
<sequence>MEVQACTASDYALATVRFIKLLREANQADTSDYTAAGFPPCPTFVFSLVRLSAAVAWLVESDSDQLERAYELAQHIVLPTKPVKSHKFAVRLGPITLRRPSDTTSESSEWSLGSHSFARGVSIHVPHCVIIDCVRALMMHYKHQRDGYARLGQAHPGLPDGYDEQNAHNVLALVLMYHFYTKRPNAHLDARIIDGDFRAALSDILGTTYDEVQNFVSHELLPTSPTVQHALAVLVRGLPEGHTPRKRAELVQDVHAALAWTSLKFPAFDNELDQVPRRGLSDHSLGSVRSRGRHEGRRLAASASSRF</sequence>
<dbReference type="RefSeq" id="XP_018270668.1">
    <property type="nucleotide sequence ID" value="XM_018416904.1"/>
</dbReference>
<name>A0A194S274_RHOGW</name>
<keyword evidence="3" id="KW-1185">Reference proteome</keyword>
<evidence type="ECO:0000313" key="3">
    <source>
        <dbReference type="Proteomes" id="UP000053890"/>
    </source>
</evidence>
<accession>A0A194S274</accession>
<organism evidence="2 3">
    <name type="scientific">Rhodotorula graminis (strain WP1)</name>
    <dbReference type="NCBI Taxonomy" id="578459"/>
    <lineage>
        <taxon>Eukaryota</taxon>
        <taxon>Fungi</taxon>
        <taxon>Dikarya</taxon>
        <taxon>Basidiomycota</taxon>
        <taxon>Pucciniomycotina</taxon>
        <taxon>Microbotryomycetes</taxon>
        <taxon>Sporidiobolales</taxon>
        <taxon>Sporidiobolaceae</taxon>
        <taxon>Rhodotorula</taxon>
    </lineage>
</organism>
<protein>
    <submittedName>
        <fullName evidence="2">Uncharacterized protein</fullName>
    </submittedName>
</protein>
<dbReference type="EMBL" id="KQ474079">
    <property type="protein sequence ID" value="KPV74619.1"/>
    <property type="molecule type" value="Genomic_DNA"/>
</dbReference>
<evidence type="ECO:0000256" key="1">
    <source>
        <dbReference type="SAM" id="MobiDB-lite"/>
    </source>
</evidence>
<reference evidence="2 3" key="1">
    <citation type="journal article" date="2015" name="Front. Microbiol.">
        <title>Genome sequence of the plant growth promoting endophytic yeast Rhodotorula graminis WP1.</title>
        <authorList>
            <person name="Firrincieli A."/>
            <person name="Otillar R."/>
            <person name="Salamov A."/>
            <person name="Schmutz J."/>
            <person name="Khan Z."/>
            <person name="Redman R.S."/>
            <person name="Fleck N.D."/>
            <person name="Lindquist E."/>
            <person name="Grigoriev I.V."/>
            <person name="Doty S.L."/>
        </authorList>
    </citation>
    <scope>NUCLEOTIDE SEQUENCE [LARGE SCALE GENOMIC DNA]</scope>
    <source>
        <strain evidence="2 3">WP1</strain>
    </source>
</reference>
<dbReference type="AlphaFoldDB" id="A0A194S274"/>
<dbReference type="Proteomes" id="UP000053890">
    <property type="component" value="Unassembled WGS sequence"/>
</dbReference>
<gene>
    <name evidence="2" type="ORF">RHOBADRAFT_53588</name>
</gene>
<proteinExistence type="predicted"/>